<dbReference type="Proteomes" id="UP000606274">
    <property type="component" value="Unassembled WGS sequence"/>
</dbReference>
<dbReference type="EMBL" id="JABFDY010000004">
    <property type="protein sequence ID" value="KAF7708270.1"/>
    <property type="molecule type" value="Genomic_DNA"/>
</dbReference>
<keyword evidence="3" id="KW-0325">Glycoprotein</keyword>
<dbReference type="InterPro" id="IPR007110">
    <property type="entry name" value="Ig-like_dom"/>
</dbReference>
<keyword evidence="2" id="KW-1015">Disulfide bond</keyword>
<dbReference type="Pfam" id="PF13927">
    <property type="entry name" value="Ig_3"/>
    <property type="match status" value="1"/>
</dbReference>
<keyword evidence="5" id="KW-1133">Transmembrane helix</keyword>
<evidence type="ECO:0000256" key="6">
    <source>
        <dbReference type="SAM" id="SignalP"/>
    </source>
</evidence>
<feature type="domain" description="Ig-like" evidence="7">
    <location>
        <begin position="350"/>
        <end position="439"/>
    </location>
</feature>
<proteinExistence type="predicted"/>
<name>A0A8T0BSG3_SILME</name>
<evidence type="ECO:0000256" key="3">
    <source>
        <dbReference type="ARBA" id="ARBA00023180"/>
    </source>
</evidence>
<keyword evidence="5" id="KW-0472">Membrane</keyword>
<evidence type="ECO:0000313" key="9">
    <source>
        <dbReference type="Proteomes" id="UP000606274"/>
    </source>
</evidence>
<dbReference type="InterPro" id="IPR013783">
    <property type="entry name" value="Ig-like_fold"/>
</dbReference>
<dbReference type="AlphaFoldDB" id="A0A8T0BSG3"/>
<dbReference type="InterPro" id="IPR036179">
    <property type="entry name" value="Ig-like_dom_sf"/>
</dbReference>
<feature type="signal peptide" evidence="6">
    <location>
        <begin position="1"/>
        <end position="21"/>
    </location>
</feature>
<dbReference type="Gene3D" id="2.60.40.10">
    <property type="entry name" value="Immunoglobulins"/>
    <property type="match status" value="5"/>
</dbReference>
<keyword evidence="4" id="KW-0393">Immunoglobulin domain</keyword>
<dbReference type="SMART" id="SM00409">
    <property type="entry name" value="IG"/>
    <property type="match status" value="5"/>
</dbReference>
<comment type="caution">
    <text evidence="8">The sequence shown here is derived from an EMBL/GenBank/DDBJ whole genome shotgun (WGS) entry which is preliminary data.</text>
</comment>
<accession>A0A8T0BSG3</accession>
<organism evidence="8 9">
    <name type="scientific">Silurus meridionalis</name>
    <name type="common">Southern catfish</name>
    <name type="synonym">Silurus soldatovi meridionalis</name>
    <dbReference type="NCBI Taxonomy" id="175797"/>
    <lineage>
        <taxon>Eukaryota</taxon>
        <taxon>Metazoa</taxon>
        <taxon>Chordata</taxon>
        <taxon>Craniata</taxon>
        <taxon>Vertebrata</taxon>
        <taxon>Euteleostomi</taxon>
        <taxon>Actinopterygii</taxon>
        <taxon>Neopterygii</taxon>
        <taxon>Teleostei</taxon>
        <taxon>Ostariophysi</taxon>
        <taxon>Siluriformes</taxon>
        <taxon>Siluridae</taxon>
        <taxon>Silurus</taxon>
    </lineage>
</organism>
<dbReference type="SUPFAM" id="SSF48726">
    <property type="entry name" value="Immunoglobulin"/>
    <property type="match status" value="5"/>
</dbReference>
<evidence type="ECO:0000256" key="5">
    <source>
        <dbReference type="SAM" id="Phobius"/>
    </source>
</evidence>
<gene>
    <name evidence="8" type="ORF">HF521_017327</name>
</gene>
<feature type="transmembrane region" description="Helical" evidence="5">
    <location>
        <begin position="537"/>
        <end position="563"/>
    </location>
</feature>
<evidence type="ECO:0000256" key="4">
    <source>
        <dbReference type="ARBA" id="ARBA00023319"/>
    </source>
</evidence>
<keyword evidence="5" id="KW-0812">Transmembrane</keyword>
<dbReference type="InterPro" id="IPR003598">
    <property type="entry name" value="Ig_sub2"/>
</dbReference>
<dbReference type="PROSITE" id="PS50835">
    <property type="entry name" value="IG_LIKE"/>
    <property type="match status" value="4"/>
</dbReference>
<feature type="domain" description="Ig-like" evidence="7">
    <location>
        <begin position="146"/>
        <end position="238"/>
    </location>
</feature>
<dbReference type="PANTHER" id="PTHR44337">
    <property type="entry name" value="CARCINOEMBRYONIC ANTIGEN-RELATED CELL ADHESION MOLECULE 8"/>
    <property type="match status" value="1"/>
</dbReference>
<feature type="domain" description="Ig-like" evidence="7">
    <location>
        <begin position="444"/>
        <end position="526"/>
    </location>
</feature>
<dbReference type="SMART" id="SM00408">
    <property type="entry name" value="IGc2"/>
    <property type="match status" value="3"/>
</dbReference>
<keyword evidence="1 6" id="KW-0732">Signal</keyword>
<evidence type="ECO:0000313" key="8">
    <source>
        <dbReference type="EMBL" id="KAF7708270.1"/>
    </source>
</evidence>
<evidence type="ECO:0000256" key="2">
    <source>
        <dbReference type="ARBA" id="ARBA00023157"/>
    </source>
</evidence>
<dbReference type="Pfam" id="PF13895">
    <property type="entry name" value="Ig_2"/>
    <property type="match status" value="2"/>
</dbReference>
<reference evidence="8" key="1">
    <citation type="submission" date="2020-08" db="EMBL/GenBank/DDBJ databases">
        <title>Chromosome-level assembly of Southern catfish (Silurus meridionalis) provides insights into visual adaptation to the nocturnal and benthic lifestyles.</title>
        <authorList>
            <person name="Zhang Y."/>
            <person name="Wang D."/>
            <person name="Peng Z."/>
        </authorList>
    </citation>
    <scope>NUCLEOTIDE SEQUENCE</scope>
    <source>
        <strain evidence="8">SWU-2019-XX</strain>
        <tissue evidence="8">Muscle</tissue>
    </source>
</reference>
<evidence type="ECO:0000259" key="7">
    <source>
        <dbReference type="PROSITE" id="PS50835"/>
    </source>
</evidence>
<feature type="chain" id="PRO_5035810963" description="Ig-like domain-containing protein" evidence="6">
    <location>
        <begin position="22"/>
        <end position="628"/>
    </location>
</feature>
<dbReference type="InterPro" id="IPR052598">
    <property type="entry name" value="IgSF_CEA-related"/>
</dbReference>
<protein>
    <recommendedName>
        <fullName evidence="7">Ig-like domain-containing protein</fullName>
    </recommendedName>
</protein>
<feature type="domain" description="Ig-like" evidence="7">
    <location>
        <begin position="1"/>
        <end position="145"/>
    </location>
</feature>
<keyword evidence="9" id="KW-1185">Reference proteome</keyword>
<evidence type="ECO:0000256" key="1">
    <source>
        <dbReference type="ARBA" id="ARBA00022729"/>
    </source>
</evidence>
<dbReference type="PANTHER" id="PTHR44337:SF8">
    <property type="entry name" value="IMMUNOGLOBULIN SUBTYPE DOMAIN-CONTAINING PROTEIN"/>
    <property type="match status" value="1"/>
</dbReference>
<sequence length="628" mass="67546">MDLHAVCCILLLLTCTAVSFGQSLSLPEKIEKQVKENLIIIPFSIPAPTYLLIKWQFNGSNILYTTASGIEIQPPYTDRTSLDTTTLALTLRSLTESDSGLYALTVETPSGSFTGVTTVQVFEALRGDRGPYQCKVSNTVSQATSPSMNLTIHYGSENVAVKSDPFEPIYSTGSNIILTCSAESSPAAEFQWAVNGSALGQMGHKLTMNNIQSSQSGNYTCIAHNTKTLRYSTSQPISITVLGVSFGQQLLLPERMDIKVGENLVITPISIPDSSRLSAKWYYNGTLFLTETPSEIIIQPPYTDRASLNTNTLALTLKRLTESDSGQYTLEVVAVTETITSVTSVQVFVPTSNVTILPSQTELVEFNSTVSLRCSASGSFPTFVWLNRSSEVTADDRVQLTDSNSSLTITNVTRGDRGPYQCTVSNSVSQATSPSMSLSIYYGPENVAVKADPVGLIYRAGSNIILTCSAESNPAAEFQWAVNGAALSQIGHKLTMNNIQSSQSGNYTCIAHNTKTLRYSTSQPISITVLAGGAESLSAGAITGIVIGVLLGVAGISGLIFYFTKAKKLPRTISKGNTQNTATVSEYEQDEYYVNFPNNQSGVHTGGSQPDGERQYETALYEQTSVHG</sequence>
<dbReference type="InterPro" id="IPR003599">
    <property type="entry name" value="Ig_sub"/>
</dbReference>